<dbReference type="GO" id="GO:0005886">
    <property type="term" value="C:plasma membrane"/>
    <property type="evidence" value="ECO:0007669"/>
    <property type="project" value="TreeGrafter"/>
</dbReference>
<dbReference type="GO" id="GO:0004190">
    <property type="term" value="F:aspartic-type endopeptidase activity"/>
    <property type="evidence" value="ECO:0007669"/>
    <property type="project" value="InterPro"/>
</dbReference>
<evidence type="ECO:0000256" key="1">
    <source>
        <dbReference type="ARBA" id="ARBA00005801"/>
    </source>
</evidence>
<dbReference type="InterPro" id="IPR014032">
    <property type="entry name" value="Peptidase_A24A_bac"/>
</dbReference>
<keyword evidence="3" id="KW-1133">Transmembrane helix</keyword>
<dbReference type="InterPro" id="IPR000045">
    <property type="entry name" value="Prepilin_IV_endopep_pep"/>
</dbReference>
<dbReference type="PANTHER" id="PTHR30487:SF0">
    <property type="entry name" value="PREPILIN LEADER PEPTIDASE_N-METHYLTRANSFERASE-RELATED"/>
    <property type="match status" value="1"/>
</dbReference>
<keyword evidence="3" id="KW-0812">Transmembrane</keyword>
<dbReference type="Pfam" id="PF01478">
    <property type="entry name" value="Peptidase_A24"/>
    <property type="match status" value="1"/>
</dbReference>
<evidence type="ECO:0000259" key="4">
    <source>
        <dbReference type="Pfam" id="PF01478"/>
    </source>
</evidence>
<comment type="caution">
    <text evidence="5">The sequence shown here is derived from an EMBL/GenBank/DDBJ whole genome shotgun (WGS) entry which is preliminary data.</text>
</comment>
<evidence type="ECO:0000313" key="5">
    <source>
        <dbReference type="EMBL" id="HHI89087.1"/>
    </source>
</evidence>
<sequence length="154" mass="16736">MGLTLAGVFLLTMLVALSLFDLKHMILPDFLTFPLLLTGLIFSWWQGQIMSAVIGAIAGYLVLLMMELSYKKLRGVDGIGRGDAKLLAAGGAWCGWFGLPFIVLLASASGLAHAFLLSRKHKSEPVRLPFGPHLAFGIFTVWLVLFVYSPVSQA</sequence>
<dbReference type="GO" id="GO:0006465">
    <property type="term" value="P:signal peptide processing"/>
    <property type="evidence" value="ECO:0007669"/>
    <property type="project" value="TreeGrafter"/>
</dbReference>
<dbReference type="Gene3D" id="1.20.120.1220">
    <property type="match status" value="1"/>
</dbReference>
<comment type="similarity">
    <text evidence="1 2">Belongs to the peptidase A24 family.</text>
</comment>
<feature type="transmembrane region" description="Helical" evidence="3">
    <location>
        <begin position="42"/>
        <end position="65"/>
    </location>
</feature>
<protein>
    <submittedName>
        <fullName evidence="5">Prepilin peptidase</fullName>
    </submittedName>
</protein>
<dbReference type="PRINTS" id="PR00864">
    <property type="entry name" value="PREPILNPTASE"/>
</dbReference>
<reference evidence="5" key="1">
    <citation type="journal article" date="2020" name="mSystems">
        <title>Genome- and Community-Level Interaction Insights into Carbon Utilization and Element Cycling Functions of Hydrothermarchaeota in Hydrothermal Sediment.</title>
        <authorList>
            <person name="Zhou Z."/>
            <person name="Liu Y."/>
            <person name="Xu W."/>
            <person name="Pan J."/>
            <person name="Luo Z.H."/>
            <person name="Li M."/>
        </authorList>
    </citation>
    <scope>NUCLEOTIDE SEQUENCE [LARGE SCALE GENOMIC DNA]</scope>
    <source>
        <strain evidence="5">HyVt-538</strain>
    </source>
</reference>
<dbReference type="Proteomes" id="UP000885806">
    <property type="component" value="Unassembled WGS sequence"/>
</dbReference>
<feature type="transmembrane region" description="Helical" evidence="3">
    <location>
        <begin position="86"/>
        <end position="110"/>
    </location>
</feature>
<organism evidence="5">
    <name type="scientific">Hellea balneolensis</name>
    <dbReference type="NCBI Taxonomy" id="287478"/>
    <lineage>
        <taxon>Bacteria</taxon>
        <taxon>Pseudomonadati</taxon>
        <taxon>Pseudomonadota</taxon>
        <taxon>Alphaproteobacteria</taxon>
        <taxon>Maricaulales</taxon>
        <taxon>Robiginitomaculaceae</taxon>
        <taxon>Hellea</taxon>
    </lineage>
</organism>
<evidence type="ECO:0000256" key="3">
    <source>
        <dbReference type="SAM" id="Phobius"/>
    </source>
</evidence>
<dbReference type="InterPro" id="IPR050882">
    <property type="entry name" value="Prepilin_peptidase/N-MTase"/>
</dbReference>
<dbReference type="EMBL" id="DROP01000264">
    <property type="protein sequence ID" value="HHI89087.1"/>
    <property type="molecule type" value="Genomic_DNA"/>
</dbReference>
<dbReference type="AlphaFoldDB" id="A0A7V5NXG4"/>
<feature type="transmembrane region" description="Helical" evidence="3">
    <location>
        <begin position="130"/>
        <end position="148"/>
    </location>
</feature>
<dbReference type="PANTHER" id="PTHR30487">
    <property type="entry name" value="TYPE 4 PREPILIN-LIKE PROTEINS LEADER PEPTIDE-PROCESSING ENZYME"/>
    <property type="match status" value="1"/>
</dbReference>
<proteinExistence type="inferred from homology"/>
<accession>A0A7V5NXG4</accession>
<feature type="domain" description="Prepilin type IV endopeptidase peptidase" evidence="4">
    <location>
        <begin position="9"/>
        <end position="113"/>
    </location>
</feature>
<gene>
    <name evidence="5" type="ORF">ENK01_03955</name>
</gene>
<evidence type="ECO:0000256" key="2">
    <source>
        <dbReference type="RuleBase" id="RU003793"/>
    </source>
</evidence>
<keyword evidence="3" id="KW-0472">Membrane</keyword>
<name>A0A7V5NXG4_9PROT</name>